<dbReference type="EMBL" id="JAQQWM010000001">
    <property type="protein sequence ID" value="KAK8082603.1"/>
    <property type="molecule type" value="Genomic_DNA"/>
</dbReference>
<dbReference type="PANTHER" id="PTHR12905">
    <property type="entry name" value="METALLOPHOSPHOESTERASE"/>
    <property type="match status" value="1"/>
</dbReference>
<accession>A0ABR1WGG4</accession>
<dbReference type="Proteomes" id="UP001446871">
    <property type="component" value="Unassembled WGS sequence"/>
</dbReference>
<keyword evidence="1" id="KW-0812">Transmembrane</keyword>
<keyword evidence="3" id="KW-1185">Reference proteome</keyword>
<feature type="transmembrane region" description="Helical" evidence="1">
    <location>
        <begin position="94"/>
        <end position="112"/>
    </location>
</feature>
<name>A0ABR1WGG4_9PEZI</name>
<keyword evidence="1" id="KW-1133">Transmembrane helix</keyword>
<dbReference type="InterPro" id="IPR051693">
    <property type="entry name" value="UPF0046_metallophosphoest"/>
</dbReference>
<comment type="caution">
    <text evidence="2">The sequence shown here is derived from an EMBL/GenBank/DDBJ whole genome shotgun (WGS) entry which is preliminary data.</text>
</comment>
<evidence type="ECO:0008006" key="4">
    <source>
        <dbReference type="Google" id="ProtNLM"/>
    </source>
</evidence>
<gene>
    <name evidence="2" type="ORF">PG996_001384</name>
</gene>
<evidence type="ECO:0000313" key="3">
    <source>
        <dbReference type="Proteomes" id="UP001446871"/>
    </source>
</evidence>
<protein>
    <recommendedName>
        <fullName evidence="4">Calcineurin-like phosphoesterase domain-containing protein</fullName>
    </recommendedName>
</protein>
<evidence type="ECO:0000256" key="1">
    <source>
        <dbReference type="SAM" id="Phobius"/>
    </source>
</evidence>
<sequence>MSSAFQYRPDALGHWEEKTALMKQPPDILVTHGPPRHCLDQQDFHRAGCPYLAEMVHQVRPGLMVFGHIHAAYGRDDIILDGVQRAYGDVMTGWAGWGMLVWMTISVAWGRVRSYVDRILPRRSHKITTFVNVAVVAGLQNELRNPPIVVEI</sequence>
<dbReference type="Gene3D" id="3.60.21.10">
    <property type="match status" value="1"/>
</dbReference>
<proteinExistence type="predicted"/>
<dbReference type="PANTHER" id="PTHR12905:SF28">
    <property type="entry name" value="RHAMNOGALACTURONATE LYASE C-RELATED"/>
    <property type="match status" value="1"/>
</dbReference>
<reference evidence="2 3" key="1">
    <citation type="submission" date="2023-01" db="EMBL/GenBank/DDBJ databases">
        <title>Analysis of 21 Apiospora genomes using comparative genomics revels a genus with tremendous synthesis potential of carbohydrate active enzymes and secondary metabolites.</title>
        <authorList>
            <person name="Sorensen T."/>
        </authorList>
    </citation>
    <scope>NUCLEOTIDE SEQUENCE [LARGE SCALE GENOMIC DNA]</scope>
    <source>
        <strain evidence="2 3">CBS 83171</strain>
    </source>
</reference>
<keyword evidence="1" id="KW-0472">Membrane</keyword>
<evidence type="ECO:0000313" key="2">
    <source>
        <dbReference type="EMBL" id="KAK8082603.1"/>
    </source>
</evidence>
<organism evidence="2 3">
    <name type="scientific">Apiospora saccharicola</name>
    <dbReference type="NCBI Taxonomy" id="335842"/>
    <lineage>
        <taxon>Eukaryota</taxon>
        <taxon>Fungi</taxon>
        <taxon>Dikarya</taxon>
        <taxon>Ascomycota</taxon>
        <taxon>Pezizomycotina</taxon>
        <taxon>Sordariomycetes</taxon>
        <taxon>Xylariomycetidae</taxon>
        <taxon>Amphisphaeriales</taxon>
        <taxon>Apiosporaceae</taxon>
        <taxon>Apiospora</taxon>
    </lineage>
</organism>
<dbReference type="InterPro" id="IPR029052">
    <property type="entry name" value="Metallo-depent_PP-like"/>
</dbReference>
<dbReference type="SUPFAM" id="SSF56300">
    <property type="entry name" value="Metallo-dependent phosphatases"/>
    <property type="match status" value="1"/>
</dbReference>